<dbReference type="RefSeq" id="WP_006943689.1">
    <property type="nucleotide sequence ID" value="NZ_CAKZHM010000005.1"/>
</dbReference>
<organism evidence="1 2">
    <name type="scientific">Dermacoccus nishinomiyaensis</name>
    <dbReference type="NCBI Taxonomy" id="1274"/>
    <lineage>
        <taxon>Bacteria</taxon>
        <taxon>Bacillati</taxon>
        <taxon>Actinomycetota</taxon>
        <taxon>Actinomycetes</taxon>
        <taxon>Micrococcales</taxon>
        <taxon>Dermacoccaceae</taxon>
        <taxon>Dermacoccus</taxon>
    </lineage>
</organism>
<name>A0A075JIF2_9MICO</name>
<dbReference type="InterPro" id="IPR025323">
    <property type="entry name" value="DUF4229"/>
</dbReference>
<dbReference type="EMBL" id="CP008889">
    <property type="protein sequence ID" value="AIF41585.1"/>
    <property type="molecule type" value="Genomic_DNA"/>
</dbReference>
<evidence type="ECO:0000313" key="1">
    <source>
        <dbReference type="EMBL" id="AIF41585.1"/>
    </source>
</evidence>
<dbReference type="Proteomes" id="UP000027986">
    <property type="component" value="Chromosome"/>
</dbReference>
<dbReference type="HOGENOM" id="CLU_181619_0_0_11"/>
<accession>A0A075JIF2</accession>
<keyword evidence="2" id="KW-1185">Reference proteome</keyword>
<dbReference type="GeneID" id="41841856"/>
<dbReference type="AlphaFoldDB" id="A0A075JIF2"/>
<gene>
    <name evidence="1" type="ORF">HX89_12320</name>
</gene>
<dbReference type="STRING" id="1274.HX89_12320"/>
<sequence length="82" mass="9358">MAPVARYTVLRILVFFGCVCLGYLCGLRSFLLLIVAALASTAISFFALNRFRQETVDVVEDRVEKRRARAQQMREAEDVEED</sequence>
<dbReference type="KEGG" id="dni:HX89_12320"/>
<evidence type="ECO:0000313" key="2">
    <source>
        <dbReference type="Proteomes" id="UP000027986"/>
    </source>
</evidence>
<dbReference type="eggNOG" id="ENOG5033BNY">
    <property type="taxonomic scope" value="Bacteria"/>
</dbReference>
<dbReference type="OrthoDB" id="4870160at2"/>
<reference evidence="1 2" key="1">
    <citation type="submission" date="2014-07" db="EMBL/GenBank/DDBJ databases">
        <title>Genome Sequencing of Dermacoccus nishinomiyaensis.</title>
        <authorList>
            <person name="Hong K.W."/>
            <person name="Chan K.G."/>
        </authorList>
    </citation>
    <scope>NUCLEOTIDE SEQUENCE [LARGE SCALE GENOMIC DNA]</scope>
    <source>
        <strain evidence="1 2">M25</strain>
    </source>
</reference>
<dbReference type="Pfam" id="PF14012">
    <property type="entry name" value="DUF4229"/>
    <property type="match status" value="1"/>
</dbReference>
<protein>
    <submittedName>
        <fullName evidence="1">Uncharacterized protein</fullName>
    </submittedName>
</protein>
<proteinExistence type="predicted"/>